<sequence length="492" mass="54757">MQCTVHSDTKPSRRVLKLSTLTVTKRTASSDIFGIIDHAILVAASDCPKEFKLRRDRIAERLFSCRLIKCSGCNRVELAVPGHDEGVSDDGGCCSKRRDGDNSGGVGGGGDDGDVDIDIDDGGFEYEGGGSKGSKVNSSNRDNDIDNGEVNVNDQLVSNFSYGDAEALTDEIEEVSQTVDEVLRIKDFLYNSQDESDSVLLESLRKLRLMALTVDTLKATEIGKAVNVLRKHGSKQIRYLARTLIEDWKVLVDEWYSTANAIRGDEGTPDSVNPSVVDEEEGLPSPPLDEGAFFATQPTSMELSQFFDGMDDDGNPRNGGEFIKNRESGQRPSVEKQNFAKQKQHTPNGANVLSKDNKSQQVRRQEAIVKASKPSNANSGPGRPLKQNVEQKMNQELQLIQKTDKITSQRKPPTGQQDKLKNSDEVDVQMKLEATKRKLQERYQQAENAKRQRTIQVMELHDLPKQGYVQKNQPIRPGNQNRHWAHGRRQTF</sequence>
<dbReference type="Proteomes" id="UP000309997">
    <property type="component" value="Unassembled WGS sequence"/>
</dbReference>
<reference evidence="1 2" key="1">
    <citation type="journal article" date="2024" name="Plant Biotechnol. J.">
        <title>Genome and CRISPR/Cas9 system of a widespread forest tree (Populus alba) in the world.</title>
        <authorList>
            <person name="Liu Y.J."/>
            <person name="Jiang P.F."/>
            <person name="Han X.M."/>
            <person name="Li X.Y."/>
            <person name="Wang H.M."/>
            <person name="Wang Y.J."/>
            <person name="Wang X.X."/>
            <person name="Zeng Q.Y."/>
        </authorList>
    </citation>
    <scope>NUCLEOTIDE SEQUENCE [LARGE SCALE GENOMIC DNA]</scope>
    <source>
        <strain evidence="2">cv. PAL-ZL1</strain>
    </source>
</reference>
<evidence type="ECO:0000313" key="1">
    <source>
        <dbReference type="EMBL" id="KAL3585200.1"/>
    </source>
</evidence>
<dbReference type="EMBL" id="RCHU02000006">
    <property type="protein sequence ID" value="KAL3585200.1"/>
    <property type="molecule type" value="Genomic_DNA"/>
</dbReference>
<comment type="caution">
    <text evidence="1">The sequence shown here is derived from an EMBL/GenBank/DDBJ whole genome shotgun (WGS) entry which is preliminary data.</text>
</comment>
<accession>A0ACC4C2M8</accession>
<evidence type="ECO:0000313" key="2">
    <source>
        <dbReference type="Proteomes" id="UP000309997"/>
    </source>
</evidence>
<keyword evidence="2" id="KW-1185">Reference proteome</keyword>
<gene>
    <name evidence="1" type="ORF">D5086_012067</name>
</gene>
<name>A0ACC4C2M8_POPAL</name>
<organism evidence="1 2">
    <name type="scientific">Populus alba</name>
    <name type="common">White poplar</name>
    <dbReference type="NCBI Taxonomy" id="43335"/>
    <lineage>
        <taxon>Eukaryota</taxon>
        <taxon>Viridiplantae</taxon>
        <taxon>Streptophyta</taxon>
        <taxon>Embryophyta</taxon>
        <taxon>Tracheophyta</taxon>
        <taxon>Spermatophyta</taxon>
        <taxon>Magnoliopsida</taxon>
        <taxon>eudicotyledons</taxon>
        <taxon>Gunneridae</taxon>
        <taxon>Pentapetalae</taxon>
        <taxon>rosids</taxon>
        <taxon>fabids</taxon>
        <taxon>Malpighiales</taxon>
        <taxon>Salicaceae</taxon>
        <taxon>Saliceae</taxon>
        <taxon>Populus</taxon>
    </lineage>
</organism>
<protein>
    <submittedName>
        <fullName evidence="1">Uncharacterized protein</fullName>
    </submittedName>
</protein>
<proteinExistence type="predicted"/>